<gene>
    <name evidence="9" type="ORF">FC83_GL000532</name>
</gene>
<feature type="domain" description="PTS EIIA type-1" evidence="8">
    <location>
        <begin position="32"/>
        <end position="136"/>
    </location>
</feature>
<dbReference type="PATRIC" id="fig|1423734.3.peg.538"/>
<name>X0PGV1_9LACO</name>
<keyword evidence="3" id="KW-0813">Transport</keyword>
<dbReference type="SUPFAM" id="SSF51261">
    <property type="entry name" value="Duplicated hybrid motif"/>
    <property type="match status" value="1"/>
</dbReference>
<sequence length="163" mass="16848">MFKLFKKNQPVVDNQVYAPVNGELIDLAQVSDQVFASKAMGDGFGVKPTDNTIVAPVAGTITMVADTKHAVGITMANGLEVLIHMGVDTVDLKGAPFTINVKTGDQVTGGQPLATMDLKTVAAADLDTVIIVVITNSNDKLAELSIKPGEIAAGDVVGTATAK</sequence>
<evidence type="ECO:0000259" key="8">
    <source>
        <dbReference type="PROSITE" id="PS51093"/>
    </source>
</evidence>
<dbReference type="EMBL" id="AZGA01000074">
    <property type="protein sequence ID" value="KRM31852.1"/>
    <property type="molecule type" value="Genomic_DNA"/>
</dbReference>
<keyword evidence="6" id="KW-0598">Phosphotransferase system</keyword>
<evidence type="ECO:0000256" key="2">
    <source>
        <dbReference type="ARBA" id="ARBA00004651"/>
    </source>
</evidence>
<dbReference type="PANTHER" id="PTHR45008:SF1">
    <property type="entry name" value="PTS SYSTEM GLUCOSE-SPECIFIC EIIA COMPONENT"/>
    <property type="match status" value="1"/>
</dbReference>
<keyword evidence="4" id="KW-0762">Sugar transport</keyword>
<keyword evidence="7" id="KW-0418">Kinase</keyword>
<evidence type="ECO:0000256" key="5">
    <source>
        <dbReference type="ARBA" id="ARBA00022679"/>
    </source>
</evidence>
<comment type="subcellular location">
    <subcellularLocation>
        <location evidence="2">Cell membrane</location>
        <topology evidence="2">Multi-pass membrane protein</topology>
    </subcellularLocation>
    <subcellularLocation>
        <location evidence="1">Cytoplasm</location>
    </subcellularLocation>
</comment>
<organism evidence="9 10">
    <name type="scientific">Agrilactobacillus composti DSM 18527 = JCM 14202</name>
    <dbReference type="NCBI Taxonomy" id="1423734"/>
    <lineage>
        <taxon>Bacteria</taxon>
        <taxon>Bacillati</taxon>
        <taxon>Bacillota</taxon>
        <taxon>Bacilli</taxon>
        <taxon>Lactobacillales</taxon>
        <taxon>Lactobacillaceae</taxon>
        <taxon>Agrilactobacillus</taxon>
    </lineage>
</organism>
<keyword evidence="10" id="KW-1185">Reference proteome</keyword>
<dbReference type="PROSITE" id="PS51093">
    <property type="entry name" value="PTS_EIIA_TYPE_1"/>
    <property type="match status" value="1"/>
</dbReference>
<dbReference type="OrthoDB" id="9769191at2"/>
<reference evidence="9 10" key="1">
    <citation type="journal article" date="2015" name="Genome Announc.">
        <title>Expanding the biotechnology potential of lactobacilli through comparative genomics of 213 strains and associated genera.</title>
        <authorList>
            <person name="Sun Z."/>
            <person name="Harris H.M."/>
            <person name="McCann A."/>
            <person name="Guo C."/>
            <person name="Argimon S."/>
            <person name="Zhang W."/>
            <person name="Yang X."/>
            <person name="Jeffery I.B."/>
            <person name="Cooney J.C."/>
            <person name="Kagawa T.F."/>
            <person name="Liu W."/>
            <person name="Song Y."/>
            <person name="Salvetti E."/>
            <person name="Wrobel A."/>
            <person name="Rasinkangas P."/>
            <person name="Parkhill J."/>
            <person name="Rea M.C."/>
            <person name="O'Sullivan O."/>
            <person name="Ritari J."/>
            <person name="Douillard F.P."/>
            <person name="Paul Ross R."/>
            <person name="Yang R."/>
            <person name="Briner A.E."/>
            <person name="Felis G.E."/>
            <person name="de Vos W.M."/>
            <person name="Barrangou R."/>
            <person name="Klaenhammer T.R."/>
            <person name="Caufield P.W."/>
            <person name="Cui Y."/>
            <person name="Zhang H."/>
            <person name="O'Toole P.W."/>
        </authorList>
    </citation>
    <scope>NUCLEOTIDE SEQUENCE [LARGE SCALE GENOMIC DNA]</scope>
    <source>
        <strain evidence="9 10">DSM 18527</strain>
    </source>
</reference>
<evidence type="ECO:0000256" key="1">
    <source>
        <dbReference type="ARBA" id="ARBA00004496"/>
    </source>
</evidence>
<evidence type="ECO:0000256" key="3">
    <source>
        <dbReference type="ARBA" id="ARBA00022448"/>
    </source>
</evidence>
<dbReference type="InterPro" id="IPR001127">
    <property type="entry name" value="PTS_EIIA_1_perm"/>
</dbReference>
<keyword evidence="5" id="KW-0808">Transferase</keyword>
<dbReference type="NCBIfam" id="TIGR00830">
    <property type="entry name" value="PTBA"/>
    <property type="match status" value="1"/>
</dbReference>
<dbReference type="eggNOG" id="COG2190">
    <property type="taxonomic scope" value="Bacteria"/>
</dbReference>
<evidence type="ECO:0000256" key="6">
    <source>
        <dbReference type="ARBA" id="ARBA00022683"/>
    </source>
</evidence>
<dbReference type="PANTHER" id="PTHR45008">
    <property type="entry name" value="PTS SYSTEM GLUCOSE-SPECIFIC EIIA COMPONENT"/>
    <property type="match status" value="1"/>
</dbReference>
<evidence type="ECO:0000313" key="10">
    <source>
        <dbReference type="Proteomes" id="UP000051236"/>
    </source>
</evidence>
<protein>
    <submittedName>
        <fullName evidence="9">PTS system sugar-specific transporter subunit EIIA</fullName>
    </submittedName>
</protein>
<dbReference type="GO" id="GO:0016301">
    <property type="term" value="F:kinase activity"/>
    <property type="evidence" value="ECO:0007669"/>
    <property type="project" value="UniProtKB-KW"/>
</dbReference>
<comment type="caution">
    <text evidence="9">The sequence shown here is derived from an EMBL/GenBank/DDBJ whole genome shotgun (WGS) entry which is preliminary data.</text>
</comment>
<dbReference type="Proteomes" id="UP000051236">
    <property type="component" value="Unassembled WGS sequence"/>
</dbReference>
<dbReference type="FunFam" id="2.70.70.10:FF:000001">
    <property type="entry name" value="PTS system glucose-specific IIA component"/>
    <property type="match status" value="1"/>
</dbReference>
<dbReference type="RefSeq" id="WP_035455133.1">
    <property type="nucleotide sequence ID" value="NZ_AZGA01000074.1"/>
</dbReference>
<evidence type="ECO:0000256" key="7">
    <source>
        <dbReference type="ARBA" id="ARBA00022777"/>
    </source>
</evidence>
<dbReference type="InterPro" id="IPR011055">
    <property type="entry name" value="Dup_hybrid_motif"/>
</dbReference>
<evidence type="ECO:0000256" key="4">
    <source>
        <dbReference type="ARBA" id="ARBA00022597"/>
    </source>
</evidence>
<dbReference type="GO" id="GO:0009401">
    <property type="term" value="P:phosphoenolpyruvate-dependent sugar phosphotransferase system"/>
    <property type="evidence" value="ECO:0007669"/>
    <property type="project" value="UniProtKB-KW"/>
</dbReference>
<dbReference type="AlphaFoldDB" id="X0PGV1"/>
<dbReference type="STRING" id="1423734.FC83_GL000532"/>
<dbReference type="InterPro" id="IPR050890">
    <property type="entry name" value="PTS_EIIA_component"/>
</dbReference>
<evidence type="ECO:0000313" key="9">
    <source>
        <dbReference type="EMBL" id="KRM31852.1"/>
    </source>
</evidence>
<dbReference type="Gene3D" id="2.70.70.10">
    <property type="entry name" value="Glucose Permease (Domain IIA)"/>
    <property type="match status" value="1"/>
</dbReference>
<dbReference type="GO" id="GO:0005737">
    <property type="term" value="C:cytoplasm"/>
    <property type="evidence" value="ECO:0007669"/>
    <property type="project" value="UniProtKB-SubCell"/>
</dbReference>
<dbReference type="Pfam" id="PF00358">
    <property type="entry name" value="PTS_EIIA_1"/>
    <property type="match status" value="1"/>
</dbReference>
<proteinExistence type="predicted"/>
<dbReference type="GO" id="GO:0005886">
    <property type="term" value="C:plasma membrane"/>
    <property type="evidence" value="ECO:0007669"/>
    <property type="project" value="UniProtKB-SubCell"/>
</dbReference>
<dbReference type="PROSITE" id="PS00371">
    <property type="entry name" value="PTS_EIIA_TYPE_1_HIS"/>
    <property type="match status" value="1"/>
</dbReference>
<accession>X0PGV1</accession>